<accession>A0A9Q1KP47</accession>
<protein>
    <submittedName>
        <fullName evidence="1">Uncharacterized protein</fullName>
    </submittedName>
</protein>
<evidence type="ECO:0000313" key="1">
    <source>
        <dbReference type="EMBL" id="KAJ8446978.1"/>
    </source>
</evidence>
<keyword evidence="2" id="KW-1185">Reference proteome</keyword>
<dbReference type="OrthoDB" id="1106789at2759"/>
<organism evidence="1 2">
    <name type="scientific">Carnegiea gigantea</name>
    <dbReference type="NCBI Taxonomy" id="171969"/>
    <lineage>
        <taxon>Eukaryota</taxon>
        <taxon>Viridiplantae</taxon>
        <taxon>Streptophyta</taxon>
        <taxon>Embryophyta</taxon>
        <taxon>Tracheophyta</taxon>
        <taxon>Spermatophyta</taxon>
        <taxon>Magnoliopsida</taxon>
        <taxon>eudicotyledons</taxon>
        <taxon>Gunneridae</taxon>
        <taxon>Pentapetalae</taxon>
        <taxon>Caryophyllales</taxon>
        <taxon>Cactineae</taxon>
        <taxon>Cactaceae</taxon>
        <taxon>Cactoideae</taxon>
        <taxon>Echinocereeae</taxon>
        <taxon>Carnegiea</taxon>
    </lineage>
</organism>
<dbReference type="EMBL" id="JAKOGI010000044">
    <property type="protein sequence ID" value="KAJ8446978.1"/>
    <property type="molecule type" value="Genomic_DNA"/>
</dbReference>
<reference evidence="1" key="1">
    <citation type="submission" date="2022-04" db="EMBL/GenBank/DDBJ databases">
        <title>Carnegiea gigantea Genome sequencing and assembly v2.</title>
        <authorList>
            <person name="Copetti D."/>
            <person name="Sanderson M.J."/>
            <person name="Burquez A."/>
            <person name="Wojciechowski M.F."/>
        </authorList>
    </citation>
    <scope>NUCLEOTIDE SEQUENCE</scope>
    <source>
        <strain evidence="1">SGP5-SGP5p</strain>
        <tissue evidence="1">Aerial part</tissue>
    </source>
</reference>
<comment type="caution">
    <text evidence="1">The sequence shown here is derived from an EMBL/GenBank/DDBJ whole genome shotgun (WGS) entry which is preliminary data.</text>
</comment>
<evidence type="ECO:0000313" key="2">
    <source>
        <dbReference type="Proteomes" id="UP001153076"/>
    </source>
</evidence>
<dbReference type="Proteomes" id="UP001153076">
    <property type="component" value="Unassembled WGS sequence"/>
</dbReference>
<name>A0A9Q1KP47_9CARY</name>
<gene>
    <name evidence="1" type="ORF">Cgig2_006606</name>
</gene>
<dbReference type="AlphaFoldDB" id="A0A9Q1KP47"/>
<proteinExistence type="predicted"/>
<sequence length="173" mass="20013">MYDAGIPPCNIMRSLANQVRGLDKLPYLKDDMKYHLHKYRKEQTKDRMRSTQRVEGMHRTIKIGIDPMINKCRAIGHTRCTCPKNANCKFAGKEPLADFDLNEVYRTSPQYSPTNSPEDIIGKNNSVLVREKLMSVMPNFYVDGEISNVVYTEEVENLDANPEIVDRFPKKDW</sequence>